<proteinExistence type="predicted"/>
<accession>A0A0A9BIJ0</accession>
<evidence type="ECO:0000313" key="1">
    <source>
        <dbReference type="EMBL" id="JAD61035.1"/>
    </source>
</evidence>
<name>A0A0A9BIJ0_ARUDO</name>
<reference evidence="1" key="1">
    <citation type="submission" date="2014-09" db="EMBL/GenBank/DDBJ databases">
        <authorList>
            <person name="Magalhaes I.L.F."/>
            <person name="Oliveira U."/>
            <person name="Santos F.R."/>
            <person name="Vidigal T.H.D.A."/>
            <person name="Brescovit A.D."/>
            <person name="Santos A.J."/>
        </authorList>
    </citation>
    <scope>NUCLEOTIDE SEQUENCE</scope>
    <source>
        <tissue evidence="1">Shoot tissue taken approximately 20 cm above the soil surface</tissue>
    </source>
</reference>
<dbReference type="AlphaFoldDB" id="A0A0A9BIJ0"/>
<dbReference type="EMBL" id="GBRH01236860">
    <property type="protein sequence ID" value="JAD61035.1"/>
    <property type="molecule type" value="Transcribed_RNA"/>
</dbReference>
<sequence>MLITGKASSKQKIQAAIDELI</sequence>
<reference evidence="1" key="2">
    <citation type="journal article" date="2015" name="Data Brief">
        <title>Shoot transcriptome of the giant reed, Arundo donax.</title>
        <authorList>
            <person name="Barrero R.A."/>
            <person name="Guerrero F.D."/>
            <person name="Moolhuijzen P."/>
            <person name="Goolsby J.A."/>
            <person name="Tidwell J."/>
            <person name="Bellgard S.E."/>
            <person name="Bellgard M.I."/>
        </authorList>
    </citation>
    <scope>NUCLEOTIDE SEQUENCE</scope>
    <source>
        <tissue evidence="1">Shoot tissue taken approximately 20 cm above the soil surface</tissue>
    </source>
</reference>
<protein>
    <submittedName>
        <fullName evidence="1">Uncharacterized protein</fullName>
    </submittedName>
</protein>
<organism evidence="1">
    <name type="scientific">Arundo donax</name>
    <name type="common">Giant reed</name>
    <name type="synonym">Donax arundinaceus</name>
    <dbReference type="NCBI Taxonomy" id="35708"/>
    <lineage>
        <taxon>Eukaryota</taxon>
        <taxon>Viridiplantae</taxon>
        <taxon>Streptophyta</taxon>
        <taxon>Embryophyta</taxon>
        <taxon>Tracheophyta</taxon>
        <taxon>Spermatophyta</taxon>
        <taxon>Magnoliopsida</taxon>
        <taxon>Liliopsida</taxon>
        <taxon>Poales</taxon>
        <taxon>Poaceae</taxon>
        <taxon>PACMAD clade</taxon>
        <taxon>Arundinoideae</taxon>
        <taxon>Arundineae</taxon>
        <taxon>Arundo</taxon>
    </lineage>
</organism>